<feature type="region of interest" description="Disordered" evidence="5">
    <location>
        <begin position="775"/>
        <end position="823"/>
    </location>
</feature>
<dbReference type="PANTHER" id="PTHR24198:SF194">
    <property type="entry name" value="INVERSIN-A"/>
    <property type="match status" value="1"/>
</dbReference>
<dbReference type="PROSITE" id="PS50088">
    <property type="entry name" value="ANK_REPEAT"/>
    <property type="match status" value="6"/>
</dbReference>
<dbReference type="PANTHER" id="PTHR24198">
    <property type="entry name" value="ANKYRIN REPEAT AND PROTEIN KINASE DOMAIN-CONTAINING PROTEIN"/>
    <property type="match status" value="1"/>
</dbReference>
<feature type="domain" description="DUF676" evidence="6">
    <location>
        <begin position="28"/>
        <end position="166"/>
    </location>
</feature>
<dbReference type="SUPFAM" id="SSF48403">
    <property type="entry name" value="Ankyrin repeat"/>
    <property type="match status" value="2"/>
</dbReference>
<feature type="compositionally biased region" description="Low complexity" evidence="5">
    <location>
        <begin position="1544"/>
        <end position="1554"/>
    </location>
</feature>
<dbReference type="InterPro" id="IPR036770">
    <property type="entry name" value="Ankyrin_rpt-contain_sf"/>
</dbReference>
<feature type="repeat" description="ANK" evidence="4">
    <location>
        <begin position="966"/>
        <end position="998"/>
    </location>
</feature>
<accession>A0A135USM1</accession>
<feature type="repeat" description="ANK" evidence="4">
    <location>
        <begin position="1243"/>
        <end position="1271"/>
    </location>
</feature>
<evidence type="ECO:0000256" key="3">
    <source>
        <dbReference type="ARBA" id="ARBA00023043"/>
    </source>
</evidence>
<feature type="compositionally biased region" description="Basic and acidic residues" evidence="5">
    <location>
        <begin position="1446"/>
        <end position="1466"/>
    </location>
</feature>
<keyword evidence="9" id="KW-1185">Reference proteome</keyword>
<dbReference type="Pfam" id="PF12796">
    <property type="entry name" value="Ank_2"/>
    <property type="match status" value="3"/>
</dbReference>
<dbReference type="PRINTS" id="PR01415">
    <property type="entry name" value="ANKYRIN"/>
</dbReference>
<evidence type="ECO:0000259" key="6">
    <source>
        <dbReference type="Pfam" id="PF05057"/>
    </source>
</evidence>
<feature type="compositionally biased region" description="Acidic residues" evidence="5">
    <location>
        <begin position="1503"/>
        <end position="1515"/>
    </location>
</feature>
<feature type="repeat" description="ANK" evidence="4">
    <location>
        <begin position="931"/>
        <end position="963"/>
    </location>
</feature>
<dbReference type="Pfam" id="PF24883">
    <property type="entry name" value="NPHP3_N"/>
    <property type="match status" value="1"/>
</dbReference>
<feature type="repeat" description="ANK" evidence="4">
    <location>
        <begin position="1277"/>
        <end position="1306"/>
    </location>
</feature>
<reference evidence="8 9" key="1">
    <citation type="submission" date="2014-02" db="EMBL/GenBank/DDBJ databases">
        <title>The genome sequence of Colletotrichum nymphaeae SA-01.</title>
        <authorList>
            <person name="Baroncelli R."/>
            <person name="Thon M.R."/>
        </authorList>
    </citation>
    <scope>NUCLEOTIDE SEQUENCE [LARGE SCALE GENOMIC DNA]</scope>
    <source>
        <strain evidence="8 9">SA-01</strain>
    </source>
</reference>
<gene>
    <name evidence="8" type="ORF">CNYM01_07756</name>
</gene>
<feature type="repeat" description="ANK" evidence="4">
    <location>
        <begin position="1375"/>
        <end position="1407"/>
    </location>
</feature>
<dbReference type="Pfam" id="PF05057">
    <property type="entry name" value="DUF676"/>
    <property type="match status" value="1"/>
</dbReference>
<dbReference type="InterPro" id="IPR056884">
    <property type="entry name" value="NPHP3-like_N"/>
</dbReference>
<sequence length="1560" mass="172587">MSANPQVTPNPTLGLDILRSPPDPTVDIVAVHGLGASPEKSWLYEKEGSKSYHWLKDDDGLAKDFPSARIMLFAYSSAYAKRFKMKQYMVNLAAELLEALNLRREEQKCARRPVIMLGHSMGGLVIAKALCLAESERLHYPDMYESITGCLFFGTPFNGAPVAEVAEHWAKMQVKENTGKAVDSQLLTLLKPGNESLRELKRGFVHSVGKLSQKVEVHCFFEELNTNWADIIQKLTSENFPEDMLDKLRSKESAEFVSRDSASLDSSMETGLYRAHRDLVKFESFKDPQYQRVRGPLKRIIQSAPRVARGRFNCTRETAIDSQTWRRVIEKLAGSDMQKVYTNLSRRLTSRSWLLDDPLWKEWSSPSETMSDCFLYIYGPKGKGKTNASVASIQSIKATIRKAEDDDCDSVHRPDLLAYYFCNQTPDRSTAEDLLKSLLQQLCQQQAVLATYAKHFLKDSNNDSAHTVHQSVEHLWQCLRDMLTDGTIGTIFFVINNLHELPDPDTNESTKRLLAFIGADIQRVTPEKGKRVSTRWLFTSRERKSIQKHLKPHHTVHRIDLEDKKYGKSLRSELKQHAHVQVDELQKEKGYTKAISYFAESVIGTRAEDTKWIDVAVVRLAALPPGTKDGYIRRMLERAPQDFNTLLNDAWSSILRPDVDDIDSIKELLRALILAYRDPTEIELLVLIGSSPYDEEHRYQLQHMVEKCSPLLVQARHGHETTIGFVNVDVKNHLLNNSDKLLDLSKDEHDLQHGFLALRCFDHVLERLSCSTEDLMSNDRPATPKSQNQESQEVQPTKTGSSVIMETSEAENIRRDSSSSPFDSDMAQIEEQGEFLALPYATSFWLEHAGQATTDVTRRLSRETAFWEAESPVMIRWLNEYERLTKAFTSRDISAKDLNALHVAATLGYPLLVESLLEAGHKEEITKYDSLRNQPLHLAASFGKTEIIDQLLDAGAEVDESGPERRNATPLAMAAYSGSVRAMSKLIARGANKDACSANIGPVVNAAIFSGNSAAVTELIKLGARLSFEGWTGENTDQGEPSNENNTASEDPSWMPPLALAALISDISMFNAILEAAADNLTPNEHSKALIMASHSGRIEIVEKLLGYEHESHIFKASLEVATNEQNWDVIRLILKKSAGLDCEIPFRAASKDKEDLQDVLELCWEHADGSIGQEILDDCLYTATDLEKKETVEQLIKFGASCNALGSEFGNALTASAYDGTVSIAEILLGHEADVNAPEGYALQAAATQGHLPMVKLLVKHGADVNLASERHVPCTALQAACDYGNLDIVCFLLEKGANPNIGGGENDRPIFSAIFQGNVDLLERLLQCENLDLEVSGGPQNKTPIHYAALHLPVAAFDKIIKHGAPVDIIDAEGSTALMEAAMVGDSQVAKSLLEHGADVLIENSFGQTALDIAAQLGETECVHLLAARAGAILRRLKRAADEGDESARELIHAEKESRSDDMSRAPPKTFDTVEEWSSFHSRGHARDSNEDDASATGDGAENDPEGGPEDGPENGPENGSEDVVEDCAEDGVSEDAEAVAEDASGVVGGVENRNDVQ</sequence>
<evidence type="ECO:0000313" key="9">
    <source>
        <dbReference type="Proteomes" id="UP000070054"/>
    </source>
</evidence>
<evidence type="ECO:0000256" key="5">
    <source>
        <dbReference type="SAM" id="MobiDB-lite"/>
    </source>
</evidence>
<dbReference type="Gene3D" id="1.25.40.20">
    <property type="entry name" value="Ankyrin repeat-containing domain"/>
    <property type="match status" value="3"/>
</dbReference>
<feature type="compositionally biased region" description="Polar residues" evidence="5">
    <location>
        <begin position="1033"/>
        <end position="1050"/>
    </location>
</feature>
<keyword evidence="3 4" id="KW-0040">ANK repeat</keyword>
<feature type="repeat" description="ANK" evidence="4">
    <location>
        <begin position="1342"/>
        <end position="1374"/>
    </location>
</feature>
<feature type="region of interest" description="Disordered" evidence="5">
    <location>
        <begin position="1446"/>
        <end position="1560"/>
    </location>
</feature>
<evidence type="ECO:0000259" key="7">
    <source>
        <dbReference type="Pfam" id="PF24883"/>
    </source>
</evidence>
<feature type="compositionally biased region" description="Acidic residues" evidence="5">
    <location>
        <begin position="1522"/>
        <end position="1543"/>
    </location>
</feature>
<organism evidence="8 9">
    <name type="scientific">Colletotrichum nymphaeae SA-01</name>
    <dbReference type="NCBI Taxonomy" id="1460502"/>
    <lineage>
        <taxon>Eukaryota</taxon>
        <taxon>Fungi</taxon>
        <taxon>Dikarya</taxon>
        <taxon>Ascomycota</taxon>
        <taxon>Pezizomycotina</taxon>
        <taxon>Sordariomycetes</taxon>
        <taxon>Hypocreomycetidae</taxon>
        <taxon>Glomerellales</taxon>
        <taxon>Glomerellaceae</taxon>
        <taxon>Colletotrichum</taxon>
        <taxon>Colletotrichum acutatum species complex</taxon>
    </lineage>
</organism>
<dbReference type="InterPro" id="IPR007751">
    <property type="entry name" value="DUF676_lipase-like"/>
</dbReference>
<evidence type="ECO:0000256" key="4">
    <source>
        <dbReference type="PROSITE-ProRule" id="PRU00023"/>
    </source>
</evidence>
<dbReference type="InterPro" id="IPR027417">
    <property type="entry name" value="P-loop_NTPase"/>
</dbReference>
<evidence type="ECO:0000256" key="1">
    <source>
        <dbReference type="ARBA" id="ARBA00007920"/>
    </source>
</evidence>
<evidence type="ECO:0000313" key="8">
    <source>
        <dbReference type="EMBL" id="KXH63373.1"/>
    </source>
</evidence>
<dbReference type="SMART" id="SM00248">
    <property type="entry name" value="ANK"/>
    <property type="match status" value="13"/>
</dbReference>
<name>A0A135USM1_9PEZI</name>
<dbReference type="SUPFAM" id="SSF53474">
    <property type="entry name" value="alpha/beta-Hydrolases"/>
    <property type="match status" value="1"/>
</dbReference>
<dbReference type="PROSITE" id="PS50297">
    <property type="entry name" value="ANK_REP_REGION"/>
    <property type="match status" value="4"/>
</dbReference>
<dbReference type="Gene3D" id="3.40.50.300">
    <property type="entry name" value="P-loop containing nucleotide triphosphate hydrolases"/>
    <property type="match status" value="1"/>
</dbReference>
<comment type="similarity">
    <text evidence="1">Belongs to the putative lipase ROG1 family.</text>
</comment>
<dbReference type="EMBL" id="JEMN01000202">
    <property type="protein sequence ID" value="KXH63373.1"/>
    <property type="molecule type" value="Genomic_DNA"/>
</dbReference>
<proteinExistence type="inferred from homology"/>
<feature type="region of interest" description="Disordered" evidence="5">
    <location>
        <begin position="1031"/>
        <end position="1052"/>
    </location>
</feature>
<keyword evidence="2" id="KW-0677">Repeat</keyword>
<dbReference type="Proteomes" id="UP000070054">
    <property type="component" value="Unassembled WGS sequence"/>
</dbReference>
<dbReference type="Gene3D" id="3.40.50.1820">
    <property type="entry name" value="alpha/beta hydrolase"/>
    <property type="match status" value="1"/>
</dbReference>
<dbReference type="InterPro" id="IPR029058">
    <property type="entry name" value="AB_hydrolase_fold"/>
</dbReference>
<feature type="compositionally biased region" description="Polar residues" evidence="5">
    <location>
        <begin position="784"/>
        <end position="805"/>
    </location>
</feature>
<feature type="domain" description="Nephrocystin 3-like N-terminal" evidence="7">
    <location>
        <begin position="350"/>
        <end position="541"/>
    </location>
</feature>
<evidence type="ECO:0000256" key="2">
    <source>
        <dbReference type="ARBA" id="ARBA00022737"/>
    </source>
</evidence>
<comment type="caution">
    <text evidence="8">The sequence shown here is derived from an EMBL/GenBank/DDBJ whole genome shotgun (WGS) entry which is preliminary data.</text>
</comment>
<dbReference type="InterPro" id="IPR002110">
    <property type="entry name" value="Ankyrin_rpt"/>
</dbReference>
<protein>
    <submittedName>
        <fullName evidence="8">Uncharacterized protein</fullName>
    </submittedName>
</protein>